<evidence type="ECO:0000313" key="4">
    <source>
        <dbReference type="Proteomes" id="UP000295217"/>
    </source>
</evidence>
<dbReference type="PANTHER" id="PTHR12110">
    <property type="entry name" value="HYDROXYPYRUVATE ISOMERASE"/>
    <property type="match status" value="1"/>
</dbReference>
<evidence type="ECO:0000259" key="2">
    <source>
        <dbReference type="Pfam" id="PF01261"/>
    </source>
</evidence>
<keyword evidence="3" id="KW-0413">Isomerase</keyword>
<dbReference type="Proteomes" id="UP000295217">
    <property type="component" value="Unassembled WGS sequence"/>
</dbReference>
<dbReference type="GO" id="GO:0016853">
    <property type="term" value="F:isomerase activity"/>
    <property type="evidence" value="ECO:0007669"/>
    <property type="project" value="UniProtKB-KW"/>
</dbReference>
<dbReference type="SUPFAM" id="SSF51658">
    <property type="entry name" value="Xylose isomerase-like"/>
    <property type="match status" value="1"/>
</dbReference>
<proteinExistence type="predicted"/>
<name>A0A4R5A9J9_9ACTN</name>
<dbReference type="InterPro" id="IPR050312">
    <property type="entry name" value="IolE/XylAMocC-like"/>
</dbReference>
<dbReference type="InterPro" id="IPR013022">
    <property type="entry name" value="Xyl_isomerase-like_TIM-brl"/>
</dbReference>
<dbReference type="InterPro" id="IPR036237">
    <property type="entry name" value="Xyl_isomerase-like_sf"/>
</dbReference>
<dbReference type="AlphaFoldDB" id="A0A4R5A9J9"/>
<dbReference type="Gene3D" id="3.20.20.150">
    <property type="entry name" value="Divalent-metal-dependent TIM barrel enzymes"/>
    <property type="match status" value="1"/>
</dbReference>
<accession>A0A4R5A9J9</accession>
<feature type="domain" description="Xylose isomerase-like TIM barrel" evidence="2">
    <location>
        <begin position="70"/>
        <end position="270"/>
    </location>
</feature>
<protein>
    <submittedName>
        <fullName evidence="3">Sugar phosphate isomerase/epimerase</fullName>
    </submittedName>
</protein>
<dbReference type="PANTHER" id="PTHR12110:SF41">
    <property type="entry name" value="INOSOSE DEHYDRATASE"/>
    <property type="match status" value="1"/>
</dbReference>
<dbReference type="OrthoDB" id="5182842at2"/>
<dbReference type="EMBL" id="SMLB01000017">
    <property type="protein sequence ID" value="TDD68923.1"/>
    <property type="molecule type" value="Genomic_DNA"/>
</dbReference>
<keyword evidence="1" id="KW-0732">Signal</keyword>
<comment type="caution">
    <text evidence="3">The sequence shown here is derived from an EMBL/GenBank/DDBJ whole genome shotgun (WGS) entry which is preliminary data.</text>
</comment>
<reference evidence="3 4" key="1">
    <citation type="submission" date="2019-02" db="EMBL/GenBank/DDBJ databases">
        <title>Draft genome sequences of novel Actinobacteria.</title>
        <authorList>
            <person name="Sahin N."/>
            <person name="Ay H."/>
            <person name="Saygin H."/>
        </authorList>
    </citation>
    <scope>NUCLEOTIDE SEQUENCE [LARGE SCALE GENOMIC DNA]</scope>
    <source>
        <strain evidence="3 4">8K307</strain>
    </source>
</reference>
<organism evidence="3 4">
    <name type="scientific">Jiangella aurantiaca</name>
    <dbReference type="NCBI Taxonomy" id="2530373"/>
    <lineage>
        <taxon>Bacteria</taxon>
        <taxon>Bacillati</taxon>
        <taxon>Actinomycetota</taxon>
        <taxon>Actinomycetes</taxon>
        <taxon>Jiangellales</taxon>
        <taxon>Jiangellaceae</taxon>
        <taxon>Jiangella</taxon>
    </lineage>
</organism>
<dbReference type="RefSeq" id="WP_132103820.1">
    <property type="nucleotide sequence ID" value="NZ_SMLB01000017.1"/>
</dbReference>
<feature type="chain" id="PRO_5039577404" evidence="1">
    <location>
        <begin position="30"/>
        <end position="304"/>
    </location>
</feature>
<keyword evidence="4" id="KW-1185">Reference proteome</keyword>
<gene>
    <name evidence="3" type="ORF">E1262_14355</name>
</gene>
<evidence type="ECO:0000256" key="1">
    <source>
        <dbReference type="SAM" id="SignalP"/>
    </source>
</evidence>
<evidence type="ECO:0000313" key="3">
    <source>
        <dbReference type="EMBL" id="TDD68923.1"/>
    </source>
</evidence>
<sequence length="304" mass="32843">MTAFLRRRRLAHAVTAAIAALALSSSAVATSSASPSADCSGVRVPTPAIGFQLYGAREWIADVGLEEVLATLAEIGYQEVQPYAGSYSLPAEEFEALLRKYGLKASSGQYRYTDANFADFLKYAKAIGHRFVGSGGFGQPGIGSYEDTLATAAQMNRLGELSMRNGTGRLFGHNHAAEFQTTYPDPVTGELKTAWQILVENTDPRWVTFEVDVFWSETAGVDTAALIERYGDRIELLHIKDGAIGTGTSGQTSVGEGTIDWGPILEAAKGRVRYYVVEADRVDWPEGPAVFAEESFDFLSCSGR</sequence>
<feature type="signal peptide" evidence="1">
    <location>
        <begin position="1"/>
        <end position="29"/>
    </location>
</feature>
<dbReference type="Pfam" id="PF01261">
    <property type="entry name" value="AP_endonuc_2"/>
    <property type="match status" value="1"/>
</dbReference>